<keyword evidence="3" id="KW-1185">Reference proteome</keyword>
<protein>
    <submittedName>
        <fullName evidence="2">Uncharacterized protein</fullName>
    </submittedName>
</protein>
<name>A0A0D2RPW5_GOSRA</name>
<evidence type="ECO:0000313" key="3">
    <source>
        <dbReference type="Proteomes" id="UP000032304"/>
    </source>
</evidence>
<feature type="region of interest" description="Disordered" evidence="1">
    <location>
        <begin position="43"/>
        <end position="78"/>
    </location>
</feature>
<dbReference type="Gramene" id="KJB31611">
    <property type="protein sequence ID" value="KJB31611"/>
    <property type="gene ID" value="B456_005G197600"/>
</dbReference>
<organism evidence="2 3">
    <name type="scientific">Gossypium raimondii</name>
    <name type="common">Peruvian cotton</name>
    <name type="synonym">Gossypium klotzschianum subsp. raimondii</name>
    <dbReference type="NCBI Taxonomy" id="29730"/>
    <lineage>
        <taxon>Eukaryota</taxon>
        <taxon>Viridiplantae</taxon>
        <taxon>Streptophyta</taxon>
        <taxon>Embryophyta</taxon>
        <taxon>Tracheophyta</taxon>
        <taxon>Spermatophyta</taxon>
        <taxon>Magnoliopsida</taxon>
        <taxon>eudicotyledons</taxon>
        <taxon>Gunneridae</taxon>
        <taxon>Pentapetalae</taxon>
        <taxon>rosids</taxon>
        <taxon>malvids</taxon>
        <taxon>Malvales</taxon>
        <taxon>Malvaceae</taxon>
        <taxon>Malvoideae</taxon>
        <taxon>Gossypium</taxon>
    </lineage>
</organism>
<dbReference type="EMBL" id="CM001744">
    <property type="protein sequence ID" value="KJB31611.1"/>
    <property type="molecule type" value="Genomic_DNA"/>
</dbReference>
<dbReference type="AlphaFoldDB" id="A0A0D2RPW5"/>
<sequence>MSPPQRKQTNNFLLQRNDKIFRWNGAYTWLFFKKLQFLGVIKGENGNQKRGEKRKKMSRPSFHTSRIDGFQQEDEGPF</sequence>
<evidence type="ECO:0000256" key="1">
    <source>
        <dbReference type="SAM" id="MobiDB-lite"/>
    </source>
</evidence>
<reference evidence="2 3" key="1">
    <citation type="journal article" date="2012" name="Nature">
        <title>Repeated polyploidization of Gossypium genomes and the evolution of spinnable cotton fibres.</title>
        <authorList>
            <person name="Paterson A.H."/>
            <person name="Wendel J.F."/>
            <person name="Gundlach H."/>
            <person name="Guo H."/>
            <person name="Jenkins J."/>
            <person name="Jin D."/>
            <person name="Llewellyn D."/>
            <person name="Showmaker K.C."/>
            <person name="Shu S."/>
            <person name="Udall J."/>
            <person name="Yoo M.J."/>
            <person name="Byers R."/>
            <person name="Chen W."/>
            <person name="Doron-Faigenboim A."/>
            <person name="Duke M.V."/>
            <person name="Gong L."/>
            <person name="Grimwood J."/>
            <person name="Grover C."/>
            <person name="Grupp K."/>
            <person name="Hu G."/>
            <person name="Lee T.H."/>
            <person name="Li J."/>
            <person name="Lin L."/>
            <person name="Liu T."/>
            <person name="Marler B.S."/>
            <person name="Page J.T."/>
            <person name="Roberts A.W."/>
            <person name="Romanel E."/>
            <person name="Sanders W.S."/>
            <person name="Szadkowski E."/>
            <person name="Tan X."/>
            <person name="Tang H."/>
            <person name="Xu C."/>
            <person name="Wang J."/>
            <person name="Wang Z."/>
            <person name="Zhang D."/>
            <person name="Zhang L."/>
            <person name="Ashrafi H."/>
            <person name="Bedon F."/>
            <person name="Bowers J.E."/>
            <person name="Brubaker C.L."/>
            <person name="Chee P.W."/>
            <person name="Das S."/>
            <person name="Gingle A.R."/>
            <person name="Haigler C.H."/>
            <person name="Harker D."/>
            <person name="Hoffmann L.V."/>
            <person name="Hovav R."/>
            <person name="Jones D.C."/>
            <person name="Lemke C."/>
            <person name="Mansoor S."/>
            <person name="ur Rahman M."/>
            <person name="Rainville L.N."/>
            <person name="Rambani A."/>
            <person name="Reddy U.K."/>
            <person name="Rong J.K."/>
            <person name="Saranga Y."/>
            <person name="Scheffler B.E."/>
            <person name="Scheffler J.A."/>
            <person name="Stelly D.M."/>
            <person name="Triplett B.A."/>
            <person name="Van Deynze A."/>
            <person name="Vaslin M.F."/>
            <person name="Waghmare V.N."/>
            <person name="Walford S.A."/>
            <person name="Wright R.J."/>
            <person name="Zaki E.A."/>
            <person name="Zhang T."/>
            <person name="Dennis E.S."/>
            <person name="Mayer K.F."/>
            <person name="Peterson D.G."/>
            <person name="Rokhsar D.S."/>
            <person name="Wang X."/>
            <person name="Schmutz J."/>
        </authorList>
    </citation>
    <scope>NUCLEOTIDE SEQUENCE [LARGE SCALE GENOMIC DNA]</scope>
</reference>
<accession>A0A0D2RPW5</accession>
<proteinExistence type="predicted"/>
<dbReference type="Proteomes" id="UP000032304">
    <property type="component" value="Chromosome 5"/>
</dbReference>
<evidence type="ECO:0000313" key="2">
    <source>
        <dbReference type="EMBL" id="KJB31611.1"/>
    </source>
</evidence>
<gene>
    <name evidence="2" type="ORF">B456_005G197600</name>
</gene>